<dbReference type="PANTHER" id="PTHR43133">
    <property type="entry name" value="RNA POLYMERASE ECF-TYPE SIGMA FACTO"/>
    <property type="match status" value="1"/>
</dbReference>
<dbReference type="InterPro" id="IPR013324">
    <property type="entry name" value="RNA_pol_sigma_r3/r4-like"/>
</dbReference>
<dbReference type="Gene3D" id="1.10.1740.10">
    <property type="match status" value="1"/>
</dbReference>
<evidence type="ECO:0000256" key="4">
    <source>
        <dbReference type="ARBA" id="ARBA00023163"/>
    </source>
</evidence>
<dbReference type="InterPro" id="IPR036388">
    <property type="entry name" value="WH-like_DNA-bd_sf"/>
</dbReference>
<dbReference type="GO" id="GO:0006352">
    <property type="term" value="P:DNA-templated transcription initiation"/>
    <property type="evidence" value="ECO:0007669"/>
    <property type="project" value="InterPro"/>
</dbReference>
<evidence type="ECO:0000259" key="5">
    <source>
        <dbReference type="Pfam" id="PF04542"/>
    </source>
</evidence>
<keyword evidence="8" id="KW-1185">Reference proteome</keyword>
<dbReference type="SUPFAM" id="SSF88946">
    <property type="entry name" value="Sigma2 domain of RNA polymerase sigma factors"/>
    <property type="match status" value="1"/>
</dbReference>
<sequence>MIRSVRSGQFEGVMPIPDEVSEQFVSLLTMHQSQLKGFVFSALGNRDDAQDVLQKTNLTLWKKAGEYREGSPFLPWAFGVARYEVLGYLRDRNRERERVVFHTDVVDMLCEIADTDMELWPDRQQALHRCLESLDDETRHVFGMRYADNLSLQQIAETTNKTIDAIKSLMLRTRKSLKKCIDNRLATTEPN</sequence>
<dbReference type="NCBIfam" id="TIGR02989">
    <property type="entry name" value="Sig-70_gvs1"/>
    <property type="match status" value="1"/>
</dbReference>
<dbReference type="RefSeq" id="WP_184309863.1">
    <property type="nucleotide sequence ID" value="NZ_JACHXU010000039.1"/>
</dbReference>
<evidence type="ECO:0000256" key="3">
    <source>
        <dbReference type="ARBA" id="ARBA00023082"/>
    </source>
</evidence>
<keyword evidence="3" id="KW-0731">Sigma factor</keyword>
<evidence type="ECO:0000256" key="1">
    <source>
        <dbReference type="ARBA" id="ARBA00010641"/>
    </source>
</evidence>
<dbReference type="EMBL" id="JACHXU010000039">
    <property type="protein sequence ID" value="MBB3210499.1"/>
    <property type="molecule type" value="Genomic_DNA"/>
</dbReference>
<name>A0A7W5E693_9BACT</name>
<dbReference type="InterPro" id="IPR013325">
    <property type="entry name" value="RNA_pol_sigma_r2"/>
</dbReference>
<keyword evidence="2" id="KW-0805">Transcription regulation</keyword>
<dbReference type="InterPro" id="IPR013249">
    <property type="entry name" value="RNA_pol_sigma70_r4_t2"/>
</dbReference>
<dbReference type="Proteomes" id="UP000536179">
    <property type="component" value="Unassembled WGS sequence"/>
</dbReference>
<evidence type="ECO:0000313" key="7">
    <source>
        <dbReference type="EMBL" id="MBB3210499.1"/>
    </source>
</evidence>
<dbReference type="AlphaFoldDB" id="A0A7W5E693"/>
<protein>
    <submittedName>
        <fullName evidence="7">RNA polymerase sigma-70 factor (ECF subfamily)</fullName>
    </submittedName>
</protein>
<evidence type="ECO:0000256" key="2">
    <source>
        <dbReference type="ARBA" id="ARBA00023015"/>
    </source>
</evidence>
<dbReference type="Gene3D" id="1.10.10.10">
    <property type="entry name" value="Winged helix-like DNA-binding domain superfamily/Winged helix DNA-binding domain"/>
    <property type="match status" value="1"/>
</dbReference>
<organism evidence="7 8">
    <name type="scientific">Aporhodopirellula rubra</name>
    <dbReference type="NCBI Taxonomy" id="980271"/>
    <lineage>
        <taxon>Bacteria</taxon>
        <taxon>Pseudomonadati</taxon>
        <taxon>Planctomycetota</taxon>
        <taxon>Planctomycetia</taxon>
        <taxon>Pirellulales</taxon>
        <taxon>Pirellulaceae</taxon>
        <taxon>Aporhodopirellula</taxon>
    </lineage>
</organism>
<keyword evidence="4" id="KW-0804">Transcription</keyword>
<dbReference type="InterPro" id="IPR039425">
    <property type="entry name" value="RNA_pol_sigma-70-like"/>
</dbReference>
<accession>A0A7W5E693</accession>
<comment type="similarity">
    <text evidence="1">Belongs to the sigma-70 factor family. ECF subfamily.</text>
</comment>
<dbReference type="PANTHER" id="PTHR43133:SF51">
    <property type="entry name" value="RNA POLYMERASE SIGMA FACTOR"/>
    <property type="match status" value="1"/>
</dbReference>
<reference evidence="7 8" key="1">
    <citation type="submission" date="2020-08" db="EMBL/GenBank/DDBJ databases">
        <title>Genomic Encyclopedia of Type Strains, Phase III (KMG-III): the genomes of soil and plant-associated and newly described type strains.</title>
        <authorList>
            <person name="Whitman W."/>
        </authorList>
    </citation>
    <scope>NUCLEOTIDE SEQUENCE [LARGE SCALE GENOMIC DNA]</scope>
    <source>
        <strain evidence="7 8">CECT 8075</strain>
    </source>
</reference>
<feature type="domain" description="RNA polymerase sigma factor 70 region 4 type 2" evidence="6">
    <location>
        <begin position="125"/>
        <end position="177"/>
    </location>
</feature>
<dbReference type="CDD" id="cd06171">
    <property type="entry name" value="Sigma70_r4"/>
    <property type="match status" value="1"/>
</dbReference>
<dbReference type="GO" id="GO:0016987">
    <property type="term" value="F:sigma factor activity"/>
    <property type="evidence" value="ECO:0007669"/>
    <property type="project" value="UniProtKB-KW"/>
</dbReference>
<comment type="caution">
    <text evidence="7">The sequence shown here is derived from an EMBL/GenBank/DDBJ whole genome shotgun (WGS) entry which is preliminary data.</text>
</comment>
<dbReference type="InterPro" id="IPR014284">
    <property type="entry name" value="RNA_pol_sigma-70_dom"/>
</dbReference>
<dbReference type="InterPro" id="IPR014331">
    <property type="entry name" value="RNA_pol_sigma70_ECF_RHOBA"/>
</dbReference>
<dbReference type="Pfam" id="PF04542">
    <property type="entry name" value="Sigma70_r2"/>
    <property type="match status" value="1"/>
</dbReference>
<dbReference type="InterPro" id="IPR007627">
    <property type="entry name" value="RNA_pol_sigma70_r2"/>
</dbReference>
<gene>
    <name evidence="7" type="ORF">FHS27_006346</name>
</gene>
<evidence type="ECO:0000259" key="6">
    <source>
        <dbReference type="Pfam" id="PF08281"/>
    </source>
</evidence>
<evidence type="ECO:0000313" key="8">
    <source>
        <dbReference type="Proteomes" id="UP000536179"/>
    </source>
</evidence>
<feature type="domain" description="RNA polymerase sigma-70 region 2" evidence="5">
    <location>
        <begin position="28"/>
        <end position="94"/>
    </location>
</feature>
<dbReference type="SUPFAM" id="SSF88659">
    <property type="entry name" value="Sigma3 and sigma4 domains of RNA polymerase sigma factors"/>
    <property type="match status" value="1"/>
</dbReference>
<dbReference type="GO" id="GO:0003677">
    <property type="term" value="F:DNA binding"/>
    <property type="evidence" value="ECO:0007669"/>
    <property type="project" value="InterPro"/>
</dbReference>
<dbReference type="NCBIfam" id="TIGR02937">
    <property type="entry name" value="sigma70-ECF"/>
    <property type="match status" value="1"/>
</dbReference>
<dbReference type="Pfam" id="PF08281">
    <property type="entry name" value="Sigma70_r4_2"/>
    <property type="match status" value="1"/>
</dbReference>
<proteinExistence type="inferred from homology"/>